<dbReference type="InterPro" id="IPR011009">
    <property type="entry name" value="Kinase-like_dom_sf"/>
</dbReference>
<dbReference type="SUPFAM" id="SSF50998">
    <property type="entry name" value="Quinoprotein alcohol dehydrogenase-like"/>
    <property type="match status" value="1"/>
</dbReference>
<dbReference type="InterPro" id="IPR017441">
    <property type="entry name" value="Protein_kinase_ATP_BS"/>
</dbReference>
<evidence type="ECO:0000256" key="4">
    <source>
        <dbReference type="ARBA" id="ARBA00022840"/>
    </source>
</evidence>
<dbReference type="GO" id="GO:0004674">
    <property type="term" value="F:protein serine/threonine kinase activity"/>
    <property type="evidence" value="ECO:0007669"/>
    <property type="project" value="TreeGrafter"/>
</dbReference>
<feature type="domain" description="Protein kinase" evidence="8">
    <location>
        <begin position="31"/>
        <end position="267"/>
    </location>
</feature>
<feature type="region of interest" description="Disordered" evidence="6">
    <location>
        <begin position="1"/>
        <end position="41"/>
    </location>
</feature>
<dbReference type="AlphaFoldDB" id="A0A2W5TJP0"/>
<dbReference type="SMART" id="SM00320">
    <property type="entry name" value="WD40"/>
    <property type="match status" value="3"/>
</dbReference>
<dbReference type="InterPro" id="IPR000719">
    <property type="entry name" value="Prot_kinase_dom"/>
</dbReference>
<dbReference type="InterPro" id="IPR011047">
    <property type="entry name" value="Quinoprotein_ADH-like_sf"/>
</dbReference>
<dbReference type="PANTHER" id="PTHR43289">
    <property type="entry name" value="MITOGEN-ACTIVATED PROTEIN KINASE KINASE KINASE 20-RELATED"/>
    <property type="match status" value="1"/>
</dbReference>
<evidence type="ECO:0000256" key="2">
    <source>
        <dbReference type="ARBA" id="ARBA00022741"/>
    </source>
</evidence>
<sequence>MLDDEGSIAPAPSEGAPSTTASPAGLNGLRHREGGELGRGGMARVSSAFDPVLERPLALKRTLSGAPADDARLLREARLMARLDHPSIAQVLDVGLDASGTLLCVMPVRQGISLAEAVRREPVPALLRALLSASQALAHAHARGVVHRDVSPTNVRLDADGAVWLLDWGLAATFEEAALGGFRGGTPGCMSPELRDGRAAGPASDVWSLGALLHLICTGALPKNEVSARPPACPRPLWAVVRKALSFEPAARYADARAFSEELARWLDGQPLVAWPEGPVDTLVRVAGRRPRLTLAVSLAVVVVLSIAVVAGVAVLRAQAREREATSRLLRESAERALAVDDVALARSLATEALVLRDDVRARGVLAALARVPDVTVKPLALPGCVAGDVDEGHVTCAEPGVHVARMADGRVLRARGGTVETLVTLGEERARLGGGTPEVSVDASRTRAVVAVPEGVLVLQAGHLGPALTPCTAGQPVRFARPRGEGALVFCSDDELVFTSSTAVERRVHISGLGTVLRGVHSGALLDDDTLLTGTANGQLGIIDLAAQTLRWAAPSGLGLLHTVVASRDGRSALVAGEKGAALLRVREGQVLPLGSSVSRAWRLGEHGFAVSDGARLSEVLTPAGLSMTRGLHGLSALAVHDGTRRVAAGDSMGSVQVMHFERGVDFTISGLPRVVKSLAFSSDGRFLAIGAAGPDGVLLYDVSQRAPARLKTPWDGDPAVRARHVAFFDVACMIFFGWGAPPRAACVDGDAFAELPLPQLPADVRELAARPGELLLTETPDLVWRVTMTRERQVVASPVRESRARLVALSSSGRASFSNAPELSAVAVADDGRLASCRLDGTVELRDERGALQFIAAAHQQRCARVSFCDQQRALCTAGWDGAFRVLNAQSSVTWSK</sequence>
<evidence type="ECO:0000256" key="7">
    <source>
        <dbReference type="SAM" id="Phobius"/>
    </source>
</evidence>
<feature type="binding site" evidence="5">
    <location>
        <position position="60"/>
    </location>
    <ligand>
        <name>ATP</name>
        <dbReference type="ChEBI" id="CHEBI:30616"/>
    </ligand>
</feature>
<name>A0A2W5TJP0_9BACT</name>
<dbReference type="EMBL" id="QFQP01000006">
    <property type="protein sequence ID" value="PZR14992.1"/>
    <property type="molecule type" value="Genomic_DNA"/>
</dbReference>
<keyword evidence="3" id="KW-0418">Kinase</keyword>
<keyword evidence="7" id="KW-0812">Transmembrane</keyword>
<dbReference type="Gene3D" id="2.130.10.10">
    <property type="entry name" value="YVTN repeat-like/Quinoprotein amine dehydrogenase"/>
    <property type="match status" value="2"/>
</dbReference>
<reference evidence="9 10" key="1">
    <citation type="submission" date="2017-08" db="EMBL/GenBank/DDBJ databases">
        <title>Infants hospitalized years apart are colonized by the same room-sourced microbial strains.</title>
        <authorList>
            <person name="Brooks B."/>
            <person name="Olm M.R."/>
            <person name="Firek B.A."/>
            <person name="Baker R."/>
            <person name="Thomas B.C."/>
            <person name="Morowitz M.J."/>
            <person name="Banfield J.F."/>
        </authorList>
    </citation>
    <scope>NUCLEOTIDE SEQUENCE [LARGE SCALE GENOMIC DNA]</scope>
    <source>
        <strain evidence="9">S2_003_000_R2_14</strain>
    </source>
</reference>
<dbReference type="SUPFAM" id="SSF56112">
    <property type="entry name" value="Protein kinase-like (PK-like)"/>
    <property type="match status" value="1"/>
</dbReference>
<evidence type="ECO:0000259" key="8">
    <source>
        <dbReference type="PROSITE" id="PS50011"/>
    </source>
</evidence>
<dbReference type="PANTHER" id="PTHR43289:SF6">
    <property type="entry name" value="SERINE_THREONINE-PROTEIN KINASE NEKL-3"/>
    <property type="match status" value="1"/>
</dbReference>
<feature type="transmembrane region" description="Helical" evidence="7">
    <location>
        <begin position="293"/>
        <end position="316"/>
    </location>
</feature>
<organism evidence="9 10">
    <name type="scientific">Archangium gephyra</name>
    <dbReference type="NCBI Taxonomy" id="48"/>
    <lineage>
        <taxon>Bacteria</taxon>
        <taxon>Pseudomonadati</taxon>
        <taxon>Myxococcota</taxon>
        <taxon>Myxococcia</taxon>
        <taxon>Myxococcales</taxon>
        <taxon>Cystobacterineae</taxon>
        <taxon>Archangiaceae</taxon>
        <taxon>Archangium</taxon>
    </lineage>
</organism>
<keyword evidence="4 5" id="KW-0067">ATP-binding</keyword>
<keyword evidence="2 5" id="KW-0547">Nucleotide-binding</keyword>
<comment type="caution">
    <text evidence="9">The sequence shown here is derived from an EMBL/GenBank/DDBJ whole genome shotgun (WGS) entry which is preliminary data.</text>
</comment>
<dbReference type="Gene3D" id="3.30.200.20">
    <property type="entry name" value="Phosphorylase Kinase, domain 1"/>
    <property type="match status" value="1"/>
</dbReference>
<evidence type="ECO:0000256" key="6">
    <source>
        <dbReference type="SAM" id="MobiDB-lite"/>
    </source>
</evidence>
<protein>
    <recommendedName>
        <fullName evidence="8">Protein kinase domain-containing protein</fullName>
    </recommendedName>
</protein>
<dbReference type="CDD" id="cd14014">
    <property type="entry name" value="STKc_PknB_like"/>
    <property type="match status" value="1"/>
</dbReference>
<evidence type="ECO:0000256" key="1">
    <source>
        <dbReference type="ARBA" id="ARBA00022679"/>
    </source>
</evidence>
<evidence type="ECO:0000256" key="3">
    <source>
        <dbReference type="ARBA" id="ARBA00022777"/>
    </source>
</evidence>
<keyword evidence="7" id="KW-0472">Membrane</keyword>
<accession>A0A2W5TJP0</accession>
<evidence type="ECO:0000313" key="9">
    <source>
        <dbReference type="EMBL" id="PZR14992.1"/>
    </source>
</evidence>
<dbReference type="InterPro" id="IPR001680">
    <property type="entry name" value="WD40_rpt"/>
</dbReference>
<proteinExistence type="predicted"/>
<keyword evidence="1" id="KW-0808">Transferase</keyword>
<dbReference type="Proteomes" id="UP000249061">
    <property type="component" value="Unassembled WGS sequence"/>
</dbReference>
<dbReference type="InterPro" id="IPR015943">
    <property type="entry name" value="WD40/YVTN_repeat-like_dom_sf"/>
</dbReference>
<dbReference type="PROSITE" id="PS00107">
    <property type="entry name" value="PROTEIN_KINASE_ATP"/>
    <property type="match status" value="1"/>
</dbReference>
<keyword evidence="7" id="KW-1133">Transmembrane helix</keyword>
<gene>
    <name evidence="9" type="ORF">DI536_09450</name>
</gene>
<dbReference type="GO" id="GO:0005524">
    <property type="term" value="F:ATP binding"/>
    <property type="evidence" value="ECO:0007669"/>
    <property type="project" value="UniProtKB-UniRule"/>
</dbReference>
<dbReference type="Pfam" id="PF00069">
    <property type="entry name" value="Pkinase"/>
    <property type="match status" value="1"/>
</dbReference>
<dbReference type="Gene3D" id="1.10.510.10">
    <property type="entry name" value="Transferase(Phosphotransferase) domain 1"/>
    <property type="match status" value="1"/>
</dbReference>
<dbReference type="PROSITE" id="PS50011">
    <property type="entry name" value="PROTEIN_KINASE_DOM"/>
    <property type="match status" value="1"/>
</dbReference>
<evidence type="ECO:0000313" key="10">
    <source>
        <dbReference type="Proteomes" id="UP000249061"/>
    </source>
</evidence>
<evidence type="ECO:0000256" key="5">
    <source>
        <dbReference type="PROSITE-ProRule" id="PRU10141"/>
    </source>
</evidence>